<dbReference type="STRING" id="1173111.SAMN05444955_103317"/>
<name>A0A1H8CI13_9BACL</name>
<evidence type="ECO:0000313" key="2">
    <source>
        <dbReference type="Proteomes" id="UP000199695"/>
    </source>
</evidence>
<reference evidence="1 2" key="1">
    <citation type="submission" date="2016-10" db="EMBL/GenBank/DDBJ databases">
        <authorList>
            <person name="de Groot N.N."/>
        </authorList>
    </citation>
    <scope>NUCLEOTIDE SEQUENCE [LARGE SCALE GENOMIC DNA]</scope>
    <source>
        <strain evidence="1 2">DSM 46701</strain>
    </source>
</reference>
<protein>
    <submittedName>
        <fullName evidence="1">Uncharacterized protein</fullName>
    </submittedName>
</protein>
<dbReference type="RefSeq" id="WP_089965987.1">
    <property type="nucleotide sequence ID" value="NZ_FOCQ01000003.1"/>
</dbReference>
<accession>A0A1H8CI13</accession>
<dbReference type="AlphaFoldDB" id="A0A1H8CI13"/>
<dbReference type="EMBL" id="FOCQ01000003">
    <property type="protein sequence ID" value="SEM94650.1"/>
    <property type="molecule type" value="Genomic_DNA"/>
</dbReference>
<dbReference type="OrthoDB" id="2988719at2"/>
<proteinExistence type="predicted"/>
<keyword evidence="2" id="KW-1185">Reference proteome</keyword>
<evidence type="ECO:0000313" key="1">
    <source>
        <dbReference type="EMBL" id="SEM94650.1"/>
    </source>
</evidence>
<dbReference type="Proteomes" id="UP000199695">
    <property type="component" value="Unassembled WGS sequence"/>
</dbReference>
<gene>
    <name evidence="1" type="ORF">SAMN05444955_103317</name>
</gene>
<sequence length="110" mass="12683">MNEDRDSKVLPDYSLIQPLSIPADSKVPDDIHGSSTPTEYDLYFRLLRSSPDLIEWSRACLSLYEKQTRDLDKTSLEDKDKYEILLGWLVVFQVTLERWVKICEASGKGT</sequence>
<organism evidence="1 2">
    <name type="scientific">Lihuaxuella thermophila</name>
    <dbReference type="NCBI Taxonomy" id="1173111"/>
    <lineage>
        <taxon>Bacteria</taxon>
        <taxon>Bacillati</taxon>
        <taxon>Bacillota</taxon>
        <taxon>Bacilli</taxon>
        <taxon>Bacillales</taxon>
        <taxon>Thermoactinomycetaceae</taxon>
        <taxon>Lihuaxuella</taxon>
    </lineage>
</organism>